<evidence type="ECO:0000256" key="1">
    <source>
        <dbReference type="SAM" id="SignalP"/>
    </source>
</evidence>
<organism evidence="2 3">
    <name type="scientific">Candidatus Thiomargarita nelsonii</name>
    <dbReference type="NCBI Taxonomy" id="1003181"/>
    <lineage>
        <taxon>Bacteria</taxon>
        <taxon>Pseudomonadati</taxon>
        <taxon>Pseudomonadota</taxon>
        <taxon>Gammaproteobacteria</taxon>
        <taxon>Thiotrichales</taxon>
        <taxon>Thiotrichaceae</taxon>
        <taxon>Thiomargarita</taxon>
    </lineage>
</organism>
<gene>
    <name evidence="2" type="ORF">PN36_05355</name>
</gene>
<evidence type="ECO:0008006" key="4">
    <source>
        <dbReference type="Google" id="ProtNLM"/>
    </source>
</evidence>
<dbReference type="Proteomes" id="UP000030428">
    <property type="component" value="Unassembled WGS sequence"/>
</dbReference>
<reference evidence="2 3" key="1">
    <citation type="journal article" date="2016" name="Front. Microbiol.">
        <title>Single-Cell (Meta-)Genomics of a Dimorphic Candidatus Thiomargarita nelsonii Reveals Genomic Plasticity.</title>
        <authorList>
            <person name="Flood B.E."/>
            <person name="Fliss P."/>
            <person name="Jones D.S."/>
            <person name="Dick G.J."/>
            <person name="Jain S."/>
            <person name="Kaster A.K."/>
            <person name="Winkel M."/>
            <person name="Mussmann M."/>
            <person name="Bailey J."/>
        </authorList>
    </citation>
    <scope>NUCLEOTIDE SEQUENCE [LARGE SCALE GENOMIC DNA]</scope>
    <source>
        <strain evidence="2">Hydrate Ridge</strain>
    </source>
</reference>
<protein>
    <recommendedName>
        <fullName evidence="4">Secreted protein</fullName>
    </recommendedName>
</protein>
<keyword evidence="3" id="KW-1185">Reference proteome</keyword>
<accession>A0A0A6PC01</accession>
<evidence type="ECO:0000313" key="2">
    <source>
        <dbReference type="EMBL" id="KHD07784.1"/>
    </source>
</evidence>
<dbReference type="AlphaFoldDB" id="A0A0A6PC01"/>
<dbReference type="EMBL" id="JSZA02000015">
    <property type="protein sequence ID" value="KHD07784.1"/>
    <property type="molecule type" value="Genomic_DNA"/>
</dbReference>
<evidence type="ECO:0000313" key="3">
    <source>
        <dbReference type="Proteomes" id="UP000030428"/>
    </source>
</evidence>
<sequence>MSKYLRSLPSVLLFSLLVSNAFSSEQCVARFEPSTGIAHIPCLKIGDQEIWVNLRLSSSQDLRLDKFGDL</sequence>
<name>A0A0A6PC01_9GAMM</name>
<feature type="signal peptide" evidence="1">
    <location>
        <begin position="1"/>
        <end position="23"/>
    </location>
</feature>
<feature type="chain" id="PRO_5002020817" description="Secreted protein" evidence="1">
    <location>
        <begin position="24"/>
        <end position="70"/>
    </location>
</feature>
<proteinExistence type="predicted"/>
<comment type="caution">
    <text evidence="2">The sequence shown here is derived from an EMBL/GenBank/DDBJ whole genome shotgun (WGS) entry which is preliminary data.</text>
</comment>
<keyword evidence="1" id="KW-0732">Signal</keyword>